<dbReference type="Proteomes" id="UP001305414">
    <property type="component" value="Unassembled WGS sequence"/>
</dbReference>
<accession>A0AAN7UP55</accession>
<dbReference type="PANTHER" id="PTHR10039:SF5">
    <property type="entry name" value="NACHT DOMAIN-CONTAINING PROTEIN"/>
    <property type="match status" value="1"/>
</dbReference>
<dbReference type="EMBL" id="JAWHQM010000011">
    <property type="protein sequence ID" value="KAK5629264.1"/>
    <property type="molecule type" value="Genomic_DNA"/>
</dbReference>
<organism evidence="1 2">
    <name type="scientific">Xylaria bambusicola</name>
    <dbReference type="NCBI Taxonomy" id="326684"/>
    <lineage>
        <taxon>Eukaryota</taxon>
        <taxon>Fungi</taxon>
        <taxon>Dikarya</taxon>
        <taxon>Ascomycota</taxon>
        <taxon>Pezizomycotina</taxon>
        <taxon>Sordariomycetes</taxon>
        <taxon>Xylariomycetidae</taxon>
        <taxon>Xylariales</taxon>
        <taxon>Xylariaceae</taxon>
        <taxon>Xylaria</taxon>
    </lineage>
</organism>
<dbReference type="AlphaFoldDB" id="A0AAN7UP55"/>
<name>A0AAN7UP55_9PEZI</name>
<evidence type="ECO:0000313" key="1">
    <source>
        <dbReference type="EMBL" id="KAK5629264.1"/>
    </source>
</evidence>
<dbReference type="PANTHER" id="PTHR10039">
    <property type="entry name" value="AMELOGENIN"/>
    <property type="match status" value="1"/>
</dbReference>
<reference evidence="1 2" key="1">
    <citation type="submission" date="2023-10" db="EMBL/GenBank/DDBJ databases">
        <title>Draft genome sequence of Xylaria bambusicola isolate GMP-LS, the root and basal stem rot pathogen of sugarcane in Indonesia.</title>
        <authorList>
            <person name="Selvaraj P."/>
            <person name="Muralishankar V."/>
            <person name="Muruganantham S."/>
            <person name="Sp S."/>
            <person name="Haryani S."/>
            <person name="Lau K.J.X."/>
            <person name="Naqvi N.I."/>
        </authorList>
    </citation>
    <scope>NUCLEOTIDE SEQUENCE [LARGE SCALE GENOMIC DNA]</scope>
    <source>
        <strain evidence="1">GMP-LS</strain>
    </source>
</reference>
<gene>
    <name evidence="1" type="ORF">RRF57_004979</name>
</gene>
<dbReference type="SUPFAM" id="SSF52540">
    <property type="entry name" value="P-loop containing nucleoside triphosphate hydrolases"/>
    <property type="match status" value="1"/>
</dbReference>
<sequence length="153" mass="17643">MRLVDIGRDTQTIISELADMQSAVKRLTDVDQELSRMIKSFVRHYHDQLNEQVILDKLRFPDMHERFDTIPDAHEETLKWLFGHDDNSDGTRVEASKAFITWLQQGDGFFHISGKVGAGKSTTMKYICSHNGLDEHLKVWCKGAQLARGQFFF</sequence>
<comment type="caution">
    <text evidence="1">The sequence shown here is derived from an EMBL/GenBank/DDBJ whole genome shotgun (WGS) entry which is preliminary data.</text>
</comment>
<dbReference type="InterPro" id="IPR027417">
    <property type="entry name" value="P-loop_NTPase"/>
</dbReference>
<keyword evidence="2" id="KW-1185">Reference proteome</keyword>
<proteinExistence type="predicted"/>
<protein>
    <submittedName>
        <fullName evidence="1">Uncharacterized protein</fullName>
    </submittedName>
</protein>
<evidence type="ECO:0000313" key="2">
    <source>
        <dbReference type="Proteomes" id="UP001305414"/>
    </source>
</evidence>